<dbReference type="EMBL" id="CM027680">
    <property type="protein sequence ID" value="KAG0550993.1"/>
    <property type="molecule type" value="Genomic_DNA"/>
</dbReference>
<accession>A0A921V0S9</accession>
<dbReference type="Proteomes" id="UP000807115">
    <property type="component" value="Chromosome 1"/>
</dbReference>
<comment type="caution">
    <text evidence="1">The sequence shown here is derived from an EMBL/GenBank/DDBJ whole genome shotgun (WGS) entry which is preliminary data.</text>
</comment>
<gene>
    <name evidence="1" type="ORF">BDA96_01G385600</name>
</gene>
<evidence type="ECO:0000313" key="1">
    <source>
        <dbReference type="EMBL" id="KAG0550993.1"/>
    </source>
</evidence>
<sequence length="76" mass="8716">MYIHSSEFKNSCECSAVCLYVPDKCCWVDGRPIGLWIPIYTIPYKQPASVCMHGTYNHRFNAERLARGSDEQLVLC</sequence>
<protein>
    <submittedName>
        <fullName evidence="1">Uncharacterized protein</fullName>
    </submittedName>
</protein>
<proteinExistence type="predicted"/>
<name>A0A921V0S9_SORBI</name>
<dbReference type="AlphaFoldDB" id="A0A921V0S9"/>
<evidence type="ECO:0000313" key="2">
    <source>
        <dbReference type="Proteomes" id="UP000807115"/>
    </source>
</evidence>
<reference evidence="1" key="1">
    <citation type="journal article" date="2019" name="BMC Genomics">
        <title>A new reference genome for Sorghum bicolor reveals high levels of sequence similarity between sweet and grain genotypes: implications for the genetics of sugar metabolism.</title>
        <authorList>
            <person name="Cooper E.A."/>
            <person name="Brenton Z.W."/>
            <person name="Flinn B.S."/>
            <person name="Jenkins J."/>
            <person name="Shu S."/>
            <person name="Flowers D."/>
            <person name="Luo F."/>
            <person name="Wang Y."/>
            <person name="Xia P."/>
            <person name="Barry K."/>
            <person name="Daum C."/>
            <person name="Lipzen A."/>
            <person name="Yoshinaga Y."/>
            <person name="Schmutz J."/>
            <person name="Saski C."/>
            <person name="Vermerris W."/>
            <person name="Kresovich S."/>
        </authorList>
    </citation>
    <scope>NUCLEOTIDE SEQUENCE</scope>
</reference>
<organism evidence="1 2">
    <name type="scientific">Sorghum bicolor</name>
    <name type="common">Sorghum</name>
    <name type="synonym">Sorghum vulgare</name>
    <dbReference type="NCBI Taxonomy" id="4558"/>
    <lineage>
        <taxon>Eukaryota</taxon>
        <taxon>Viridiplantae</taxon>
        <taxon>Streptophyta</taxon>
        <taxon>Embryophyta</taxon>
        <taxon>Tracheophyta</taxon>
        <taxon>Spermatophyta</taxon>
        <taxon>Magnoliopsida</taxon>
        <taxon>Liliopsida</taxon>
        <taxon>Poales</taxon>
        <taxon>Poaceae</taxon>
        <taxon>PACMAD clade</taxon>
        <taxon>Panicoideae</taxon>
        <taxon>Andropogonodae</taxon>
        <taxon>Andropogoneae</taxon>
        <taxon>Sorghinae</taxon>
        <taxon>Sorghum</taxon>
    </lineage>
</organism>
<reference evidence="1" key="2">
    <citation type="submission" date="2020-10" db="EMBL/GenBank/DDBJ databases">
        <authorList>
            <person name="Cooper E.A."/>
            <person name="Brenton Z.W."/>
            <person name="Flinn B.S."/>
            <person name="Jenkins J."/>
            <person name="Shu S."/>
            <person name="Flowers D."/>
            <person name="Luo F."/>
            <person name="Wang Y."/>
            <person name="Xia P."/>
            <person name="Barry K."/>
            <person name="Daum C."/>
            <person name="Lipzen A."/>
            <person name="Yoshinaga Y."/>
            <person name="Schmutz J."/>
            <person name="Saski C."/>
            <person name="Vermerris W."/>
            <person name="Kresovich S."/>
        </authorList>
    </citation>
    <scope>NUCLEOTIDE SEQUENCE</scope>
</reference>